<sequence length="81" mass="8773">MPPSGRLRTMACACMLLSSDEEPAPVAADPPLLACGQDTVRYLSPCSRKLICCMPGWVSRASTCSVTRFHTRILPVSDDTM</sequence>
<name>A0A2M4DEJ4_ANODA</name>
<dbReference type="EMBL" id="GGFL01011703">
    <property type="protein sequence ID" value="MBW75881.1"/>
    <property type="molecule type" value="Transcribed_RNA"/>
</dbReference>
<evidence type="ECO:0000313" key="1">
    <source>
        <dbReference type="EMBL" id="MBW75881.1"/>
    </source>
</evidence>
<proteinExistence type="predicted"/>
<dbReference type="AlphaFoldDB" id="A0A2M4DEJ4"/>
<accession>A0A2M4DEJ4</accession>
<organism evidence="1">
    <name type="scientific">Anopheles darlingi</name>
    <name type="common">Mosquito</name>
    <dbReference type="NCBI Taxonomy" id="43151"/>
    <lineage>
        <taxon>Eukaryota</taxon>
        <taxon>Metazoa</taxon>
        <taxon>Ecdysozoa</taxon>
        <taxon>Arthropoda</taxon>
        <taxon>Hexapoda</taxon>
        <taxon>Insecta</taxon>
        <taxon>Pterygota</taxon>
        <taxon>Neoptera</taxon>
        <taxon>Endopterygota</taxon>
        <taxon>Diptera</taxon>
        <taxon>Nematocera</taxon>
        <taxon>Culicoidea</taxon>
        <taxon>Culicidae</taxon>
        <taxon>Anophelinae</taxon>
        <taxon>Anopheles</taxon>
    </lineage>
</organism>
<protein>
    <submittedName>
        <fullName evidence="1">Putative secreted protein</fullName>
    </submittedName>
</protein>
<reference evidence="1" key="1">
    <citation type="submission" date="2018-01" db="EMBL/GenBank/DDBJ databases">
        <title>An insight into the sialome of Amazonian anophelines.</title>
        <authorList>
            <person name="Ribeiro J.M."/>
            <person name="Scarpassa V."/>
            <person name="Calvo E."/>
        </authorList>
    </citation>
    <scope>NUCLEOTIDE SEQUENCE</scope>
</reference>